<dbReference type="AlphaFoldDB" id="A0A9X1TJC6"/>
<comment type="caution">
    <text evidence="3">The sequence shown here is derived from an EMBL/GenBank/DDBJ whole genome shotgun (WGS) entry which is preliminary data.</text>
</comment>
<feature type="region of interest" description="Disordered" evidence="1">
    <location>
        <begin position="57"/>
        <end position="135"/>
    </location>
</feature>
<evidence type="ECO:0000313" key="3">
    <source>
        <dbReference type="EMBL" id="MCF1592464.1"/>
    </source>
</evidence>
<dbReference type="InterPro" id="IPR036388">
    <property type="entry name" value="WH-like_DNA-bd_sf"/>
</dbReference>
<keyword evidence="4" id="KW-1185">Reference proteome</keyword>
<gene>
    <name evidence="3" type="ORF">L0P92_02615</name>
</gene>
<evidence type="ECO:0000313" key="4">
    <source>
        <dbReference type="Proteomes" id="UP001139384"/>
    </source>
</evidence>
<feature type="compositionally biased region" description="Acidic residues" evidence="1">
    <location>
        <begin position="83"/>
        <end position="101"/>
    </location>
</feature>
<organism evidence="3 4">
    <name type="scientific">Streptomyces muensis</name>
    <dbReference type="NCBI Taxonomy" id="1077944"/>
    <lineage>
        <taxon>Bacteria</taxon>
        <taxon>Bacillati</taxon>
        <taxon>Actinomycetota</taxon>
        <taxon>Actinomycetes</taxon>
        <taxon>Kitasatosporales</taxon>
        <taxon>Streptomycetaceae</taxon>
        <taxon>Streptomyces</taxon>
    </lineage>
</organism>
<dbReference type="SUPFAM" id="SSF46785">
    <property type="entry name" value="Winged helix' DNA-binding domain"/>
    <property type="match status" value="2"/>
</dbReference>
<dbReference type="Gene3D" id="1.10.10.10">
    <property type="entry name" value="Winged helix-like DNA-binding domain superfamily/Winged helix DNA-binding domain"/>
    <property type="match status" value="2"/>
</dbReference>
<dbReference type="RefSeq" id="WP_234760770.1">
    <property type="nucleotide sequence ID" value="NZ_JAKEIP010000005.1"/>
</dbReference>
<evidence type="ECO:0000256" key="1">
    <source>
        <dbReference type="SAM" id="MobiDB-lite"/>
    </source>
</evidence>
<sequence length="194" mass="20108">MTTTQAPAELTTAQAKALAALTEHPGATAREIAEHAGIGGSTAGKALTHLESLNLATREHGENVGGRGGRRTADRWYPVTPDAEPEAPAADEPETPAEDAADTAPEPAEAPVAETKTEAAPKAKARNGSRLGRGDLRQKVYEYLEAHPADEIGPSGLAKALGRSAGAVANALAKLADHGQAELVSDSPRRYRLK</sequence>
<proteinExistence type="predicted"/>
<dbReference type="GO" id="GO:0003700">
    <property type="term" value="F:DNA-binding transcription factor activity"/>
    <property type="evidence" value="ECO:0007669"/>
    <property type="project" value="InterPro"/>
</dbReference>
<dbReference type="InterPro" id="IPR036390">
    <property type="entry name" value="WH_DNA-bd_sf"/>
</dbReference>
<dbReference type="Proteomes" id="UP001139384">
    <property type="component" value="Unassembled WGS sequence"/>
</dbReference>
<feature type="domain" description="HTH marR-type" evidence="2">
    <location>
        <begin position="10"/>
        <end position="62"/>
    </location>
</feature>
<protein>
    <submittedName>
        <fullName evidence="3">MarR family transcriptional regulator</fullName>
    </submittedName>
</protein>
<dbReference type="EMBL" id="JAKEIP010000005">
    <property type="protein sequence ID" value="MCF1592464.1"/>
    <property type="molecule type" value="Genomic_DNA"/>
</dbReference>
<feature type="compositionally biased region" description="Low complexity" evidence="1">
    <location>
        <begin position="102"/>
        <end position="114"/>
    </location>
</feature>
<accession>A0A9X1TJC6</accession>
<evidence type="ECO:0000259" key="2">
    <source>
        <dbReference type="Pfam" id="PF12802"/>
    </source>
</evidence>
<dbReference type="InterPro" id="IPR000835">
    <property type="entry name" value="HTH_MarR-typ"/>
</dbReference>
<name>A0A9X1TJC6_STRM4</name>
<dbReference type="Pfam" id="PF12802">
    <property type="entry name" value="MarR_2"/>
    <property type="match status" value="1"/>
</dbReference>
<reference evidence="3" key="1">
    <citation type="submission" date="2022-01" db="EMBL/GenBank/DDBJ databases">
        <title>Draft Genome Sequences of Seven Type Strains of the Genus Streptomyces.</title>
        <authorList>
            <person name="Aziz S."/>
            <person name="Coretto E."/>
            <person name="Chronakova A."/>
            <person name="Sproer C."/>
            <person name="Huber K."/>
            <person name="Nouioui I."/>
            <person name="Gross H."/>
        </authorList>
    </citation>
    <scope>NUCLEOTIDE SEQUENCE</scope>
    <source>
        <strain evidence="3">DSM 103493</strain>
    </source>
</reference>